<dbReference type="InterPro" id="IPR015797">
    <property type="entry name" value="NUDIX_hydrolase-like_dom_sf"/>
</dbReference>
<dbReference type="Proteomes" id="UP001521137">
    <property type="component" value="Unassembled WGS sequence"/>
</dbReference>
<evidence type="ECO:0000313" key="5">
    <source>
        <dbReference type="Proteomes" id="UP001521137"/>
    </source>
</evidence>
<evidence type="ECO:0000313" key="4">
    <source>
        <dbReference type="EMBL" id="MCF2946674.1"/>
    </source>
</evidence>
<dbReference type="Pfam" id="PF00293">
    <property type="entry name" value="NUDIX"/>
    <property type="match status" value="1"/>
</dbReference>
<evidence type="ECO:0000256" key="1">
    <source>
        <dbReference type="ARBA" id="ARBA00001946"/>
    </source>
</evidence>
<evidence type="ECO:0000256" key="2">
    <source>
        <dbReference type="ARBA" id="ARBA00022801"/>
    </source>
</evidence>
<protein>
    <submittedName>
        <fullName evidence="4">NUDIX domain-containing protein</fullName>
    </submittedName>
</protein>
<evidence type="ECO:0000259" key="3">
    <source>
        <dbReference type="PROSITE" id="PS51462"/>
    </source>
</evidence>
<comment type="cofactor">
    <cofactor evidence="1">
        <name>Mg(2+)</name>
        <dbReference type="ChEBI" id="CHEBI:18420"/>
    </cofactor>
</comment>
<dbReference type="InterPro" id="IPR000086">
    <property type="entry name" value="NUDIX_hydrolase_dom"/>
</dbReference>
<dbReference type="PROSITE" id="PS51462">
    <property type="entry name" value="NUDIX"/>
    <property type="match status" value="1"/>
</dbReference>
<accession>A0ABS9D4C5</accession>
<dbReference type="PANTHER" id="PTHR43046:SF2">
    <property type="entry name" value="8-OXO-DGTP DIPHOSPHATASE-RELATED"/>
    <property type="match status" value="1"/>
</dbReference>
<reference evidence="4 5" key="1">
    <citation type="submission" date="2022-01" db="EMBL/GenBank/DDBJ databases">
        <title>Paraglaciecola sp. G1-23.</title>
        <authorList>
            <person name="Jin M.S."/>
            <person name="Han D.M."/>
            <person name="Kim H.M."/>
            <person name="Jeon C.O."/>
        </authorList>
    </citation>
    <scope>NUCLEOTIDE SEQUENCE [LARGE SCALE GENOMIC DNA]</scope>
    <source>
        <strain evidence="4 5">G1-23</strain>
    </source>
</reference>
<comment type="caution">
    <text evidence="4">The sequence shown here is derived from an EMBL/GenBank/DDBJ whole genome shotgun (WGS) entry which is preliminary data.</text>
</comment>
<keyword evidence="2" id="KW-0378">Hydrolase</keyword>
<dbReference type="RefSeq" id="WP_235310200.1">
    <property type="nucleotide sequence ID" value="NZ_JAKGAS010000001.1"/>
</dbReference>
<dbReference type="CDD" id="cd02883">
    <property type="entry name" value="NUDIX_Hydrolase"/>
    <property type="match status" value="1"/>
</dbReference>
<feature type="domain" description="Nudix hydrolase" evidence="3">
    <location>
        <begin position="6"/>
        <end position="130"/>
    </location>
</feature>
<dbReference type="SUPFAM" id="SSF55811">
    <property type="entry name" value="Nudix"/>
    <property type="match status" value="1"/>
</dbReference>
<proteinExistence type="predicted"/>
<keyword evidence="5" id="KW-1185">Reference proteome</keyword>
<name>A0ABS9D4C5_9ALTE</name>
<dbReference type="PANTHER" id="PTHR43046">
    <property type="entry name" value="GDP-MANNOSE MANNOSYL HYDROLASE"/>
    <property type="match status" value="1"/>
</dbReference>
<dbReference type="Gene3D" id="3.90.79.10">
    <property type="entry name" value="Nucleoside Triphosphate Pyrophosphohydrolase"/>
    <property type="match status" value="1"/>
</dbReference>
<organism evidence="4 5">
    <name type="scientific">Paraglaciecola algarum</name>
    <dbReference type="NCBI Taxonomy" id="3050085"/>
    <lineage>
        <taxon>Bacteria</taxon>
        <taxon>Pseudomonadati</taxon>
        <taxon>Pseudomonadota</taxon>
        <taxon>Gammaproteobacteria</taxon>
        <taxon>Alteromonadales</taxon>
        <taxon>Alteromonadaceae</taxon>
        <taxon>Paraglaciecola</taxon>
    </lineage>
</organism>
<gene>
    <name evidence="4" type="ORF">L0668_01020</name>
</gene>
<dbReference type="EMBL" id="JAKGAS010000001">
    <property type="protein sequence ID" value="MCF2946674.1"/>
    <property type="molecule type" value="Genomic_DNA"/>
</dbReference>
<sequence length="134" mass="15520">MAFEDKYRLSCHAVITNDKNEVLLLKANYGDKNWGLPGGAIDPNETIHEALLRECLEELNCEVYVKYLSGVYFHSAFNSQAFIFRCEFKQHSSIKLSHEHTDYKYVAIQNMSRVQQHRINDCLSYCGNVFSAKF</sequence>